<proteinExistence type="predicted"/>
<accession>A0A364XXJ6</accession>
<evidence type="ECO:0000259" key="1">
    <source>
        <dbReference type="Pfam" id="PF18962"/>
    </source>
</evidence>
<evidence type="ECO:0000313" key="2">
    <source>
        <dbReference type="EMBL" id="RAV99001.1"/>
    </source>
</evidence>
<dbReference type="Proteomes" id="UP000251889">
    <property type="component" value="Unassembled WGS sequence"/>
</dbReference>
<reference evidence="2 3" key="1">
    <citation type="submission" date="2018-06" db="EMBL/GenBank/DDBJ databases">
        <title>Chryseolinea flavus sp. nov., a member of the phylum Bacteroidetes isolated from soil.</title>
        <authorList>
            <person name="Li Y."/>
            <person name="Wang J."/>
        </authorList>
    </citation>
    <scope>NUCLEOTIDE SEQUENCE [LARGE SCALE GENOMIC DNA]</scope>
    <source>
        <strain evidence="2 3">SDU1-6</strain>
    </source>
</reference>
<organism evidence="2 3">
    <name type="scientific">Pseudochryseolinea flava</name>
    <dbReference type="NCBI Taxonomy" id="2059302"/>
    <lineage>
        <taxon>Bacteria</taxon>
        <taxon>Pseudomonadati</taxon>
        <taxon>Bacteroidota</taxon>
        <taxon>Cytophagia</taxon>
        <taxon>Cytophagales</taxon>
        <taxon>Fulvivirgaceae</taxon>
        <taxon>Pseudochryseolinea</taxon>
    </lineage>
</organism>
<dbReference type="InterPro" id="IPR026444">
    <property type="entry name" value="Secre_tail"/>
</dbReference>
<protein>
    <recommendedName>
        <fullName evidence="1">Secretion system C-terminal sorting domain-containing protein</fullName>
    </recommendedName>
</protein>
<gene>
    <name evidence="2" type="ORF">DQQ10_20605</name>
</gene>
<sequence>MEDGLSGCVDLIFTSNDPSGPCNATSGSMSACFYECTWSSNQVAEVHPNPTTSTLQLTSANLWEDKISITDMSGNGVAFDAIDAKTIDVSALHPGLYTIHIVSKKYKSTTTRFVKK</sequence>
<dbReference type="AlphaFoldDB" id="A0A364XXJ6"/>
<dbReference type="Pfam" id="PF18962">
    <property type="entry name" value="Por_Secre_tail"/>
    <property type="match status" value="1"/>
</dbReference>
<keyword evidence="3" id="KW-1185">Reference proteome</keyword>
<dbReference type="NCBIfam" id="TIGR04183">
    <property type="entry name" value="Por_Secre_tail"/>
    <property type="match status" value="1"/>
</dbReference>
<dbReference type="EMBL" id="QMFY01000013">
    <property type="protein sequence ID" value="RAV99001.1"/>
    <property type="molecule type" value="Genomic_DNA"/>
</dbReference>
<evidence type="ECO:0000313" key="3">
    <source>
        <dbReference type="Proteomes" id="UP000251889"/>
    </source>
</evidence>
<name>A0A364XXJ6_9BACT</name>
<comment type="caution">
    <text evidence="2">The sequence shown here is derived from an EMBL/GenBank/DDBJ whole genome shotgun (WGS) entry which is preliminary data.</text>
</comment>
<feature type="domain" description="Secretion system C-terminal sorting" evidence="1">
    <location>
        <begin position="46"/>
        <end position="112"/>
    </location>
</feature>